<reference evidence="7 8" key="1">
    <citation type="submission" date="2024-10" db="EMBL/GenBank/DDBJ databases">
        <title>Updated reference genomes for cyclostephanoid diatoms.</title>
        <authorList>
            <person name="Roberts W.R."/>
            <person name="Alverson A.J."/>
        </authorList>
    </citation>
    <scope>NUCLEOTIDE SEQUENCE [LARGE SCALE GENOMIC DNA]</scope>
    <source>
        <strain evidence="7 8">AJA232-27</strain>
    </source>
</reference>
<evidence type="ECO:0000256" key="6">
    <source>
        <dbReference type="SAM" id="Phobius"/>
    </source>
</evidence>
<keyword evidence="2" id="KW-0813">Transport</keyword>
<dbReference type="PRINTS" id="PR01315">
    <property type="entry name" value="BATTENIN"/>
</dbReference>
<feature type="transmembrane region" description="Helical" evidence="6">
    <location>
        <begin position="494"/>
        <end position="518"/>
    </location>
</feature>
<name>A0ABD3M888_9STRA</name>
<gene>
    <name evidence="7" type="ORF">ACHAWU_007556</name>
</gene>
<dbReference type="PANTHER" id="PTHR10981:SF0">
    <property type="entry name" value="BATTENIN"/>
    <property type="match status" value="1"/>
</dbReference>
<sequence length="607" mass="66982">MTEIRRRYSDGHQSNQFASPISHILSFNTRGSGESSRKEVSQRWNFLGLLLTLKSTARMASSCCHTPSTASPPNNTIKSFWLLGVLNNSLWVLMLAVATDISSGGVALVFISNIIPGLLVKLSAPYWFHLISYKLRISMASIASGLACLLVGLGGLCRDEKNSSADDADQRWGLALQLLGVSLISFSCSLGEVDMLYICCTLHRGSTFNITVQLPIVLLDLKASILALAGKFDGILLPAITTTHSYRAISEEHAVVDDATHFSPPCFAEQGRIGNILMDETESEANSAKLMKTENYKQHRACITAFASGTGLAGIVGYGYKALISDLLGWSLSACVWSAVVFPLAYYFIYRNGVHNIELSMLQIITPSDVGHSRSLFDGLSRDRNISNGNQVNTVLEMVESELMYPEQRQQVQTNCSVTPHNLTSYERFKMVLSLWKYTIPLFTVYSAEYMLQAGVWPSIGFPVTSAIARAQFYQYSNWTYQAGVFISRSSGNLCIASIQVLWLMPFLQVLNLYFFWVNSLRHFWYNYSLLVPCFCAGLLGGGVYVQAFARVNTDMPVELKEFAVASIGVADSLGILVADILSLFIQSCIYKKNNIEGAVADCPFNM</sequence>
<comment type="caution">
    <text evidence="7">The sequence shown here is derived from an EMBL/GenBank/DDBJ whole genome shotgun (WGS) entry which is preliminary data.</text>
</comment>
<keyword evidence="4 6" id="KW-1133">Transmembrane helix</keyword>
<feature type="transmembrane region" description="Helical" evidence="6">
    <location>
        <begin position="174"/>
        <end position="198"/>
    </location>
</feature>
<feature type="transmembrane region" description="Helical" evidence="6">
    <location>
        <begin position="327"/>
        <end position="349"/>
    </location>
</feature>
<dbReference type="InterPro" id="IPR003492">
    <property type="entry name" value="Battenin_disease_Cln3"/>
</dbReference>
<keyword evidence="5 6" id="KW-0472">Membrane</keyword>
<evidence type="ECO:0000256" key="2">
    <source>
        <dbReference type="ARBA" id="ARBA00022448"/>
    </source>
</evidence>
<dbReference type="AlphaFoldDB" id="A0ABD3M888"/>
<evidence type="ECO:0000256" key="5">
    <source>
        <dbReference type="ARBA" id="ARBA00023136"/>
    </source>
</evidence>
<feature type="transmembrane region" description="Helical" evidence="6">
    <location>
        <begin position="562"/>
        <end position="586"/>
    </location>
</feature>
<evidence type="ECO:0000256" key="1">
    <source>
        <dbReference type="ARBA" id="ARBA00004127"/>
    </source>
</evidence>
<organism evidence="7 8">
    <name type="scientific">Discostella pseudostelligera</name>
    <dbReference type="NCBI Taxonomy" id="259834"/>
    <lineage>
        <taxon>Eukaryota</taxon>
        <taxon>Sar</taxon>
        <taxon>Stramenopiles</taxon>
        <taxon>Ochrophyta</taxon>
        <taxon>Bacillariophyta</taxon>
        <taxon>Coscinodiscophyceae</taxon>
        <taxon>Thalassiosirophycidae</taxon>
        <taxon>Stephanodiscales</taxon>
        <taxon>Stephanodiscaceae</taxon>
        <taxon>Discostella</taxon>
    </lineage>
</organism>
<evidence type="ECO:0000313" key="7">
    <source>
        <dbReference type="EMBL" id="KAL3759812.1"/>
    </source>
</evidence>
<evidence type="ECO:0000256" key="3">
    <source>
        <dbReference type="ARBA" id="ARBA00022692"/>
    </source>
</evidence>
<dbReference type="Pfam" id="PF02487">
    <property type="entry name" value="CLN3"/>
    <property type="match status" value="2"/>
</dbReference>
<feature type="transmembrane region" description="Helical" evidence="6">
    <location>
        <begin position="135"/>
        <end position="154"/>
    </location>
</feature>
<dbReference type="PANTHER" id="PTHR10981">
    <property type="entry name" value="BATTENIN"/>
    <property type="match status" value="1"/>
</dbReference>
<evidence type="ECO:0000256" key="4">
    <source>
        <dbReference type="ARBA" id="ARBA00022989"/>
    </source>
</evidence>
<feature type="transmembrane region" description="Helical" evidence="6">
    <location>
        <begin position="301"/>
        <end position="321"/>
    </location>
</feature>
<dbReference type="GO" id="GO:0012505">
    <property type="term" value="C:endomembrane system"/>
    <property type="evidence" value="ECO:0007669"/>
    <property type="project" value="UniProtKB-SubCell"/>
</dbReference>
<comment type="subcellular location">
    <subcellularLocation>
        <location evidence="1">Endomembrane system</location>
        <topology evidence="1">Multi-pass membrane protein</topology>
    </subcellularLocation>
</comment>
<evidence type="ECO:0000313" key="8">
    <source>
        <dbReference type="Proteomes" id="UP001530293"/>
    </source>
</evidence>
<proteinExistence type="predicted"/>
<dbReference type="Proteomes" id="UP001530293">
    <property type="component" value="Unassembled WGS sequence"/>
</dbReference>
<keyword evidence="3 6" id="KW-0812">Transmembrane</keyword>
<feature type="transmembrane region" description="Helical" evidence="6">
    <location>
        <begin position="80"/>
        <end position="99"/>
    </location>
</feature>
<protein>
    <recommendedName>
        <fullName evidence="9">Protein BTN</fullName>
    </recommendedName>
</protein>
<keyword evidence="8" id="KW-1185">Reference proteome</keyword>
<accession>A0ABD3M888</accession>
<feature type="transmembrane region" description="Helical" evidence="6">
    <location>
        <begin position="105"/>
        <end position="128"/>
    </location>
</feature>
<feature type="transmembrane region" description="Helical" evidence="6">
    <location>
        <begin position="530"/>
        <end position="550"/>
    </location>
</feature>
<evidence type="ECO:0008006" key="9">
    <source>
        <dbReference type="Google" id="ProtNLM"/>
    </source>
</evidence>
<dbReference type="EMBL" id="JALLBG020000196">
    <property type="protein sequence ID" value="KAL3759812.1"/>
    <property type="molecule type" value="Genomic_DNA"/>
</dbReference>